<evidence type="ECO:0000259" key="4">
    <source>
        <dbReference type="PROSITE" id="PS50158"/>
    </source>
</evidence>
<feature type="region of interest" description="Disordered" evidence="3">
    <location>
        <begin position="594"/>
        <end position="617"/>
    </location>
</feature>
<dbReference type="SMART" id="SM00343">
    <property type="entry name" value="ZnF_C2HC"/>
    <property type="match status" value="1"/>
</dbReference>
<evidence type="ECO:0000256" key="1">
    <source>
        <dbReference type="PROSITE-ProRule" id="PRU00047"/>
    </source>
</evidence>
<accession>A0A699GS78</accession>
<evidence type="ECO:0000256" key="2">
    <source>
        <dbReference type="SAM" id="Coils"/>
    </source>
</evidence>
<dbReference type="GO" id="GO:0003676">
    <property type="term" value="F:nucleic acid binding"/>
    <property type="evidence" value="ECO:0007669"/>
    <property type="project" value="InterPro"/>
</dbReference>
<evidence type="ECO:0000313" key="5">
    <source>
        <dbReference type="EMBL" id="GEW19848.1"/>
    </source>
</evidence>
<feature type="region of interest" description="Disordered" evidence="3">
    <location>
        <begin position="2042"/>
        <end position="2082"/>
    </location>
</feature>
<keyword evidence="1" id="KW-0862">Zinc</keyword>
<evidence type="ECO:0000256" key="3">
    <source>
        <dbReference type="SAM" id="MobiDB-lite"/>
    </source>
</evidence>
<protein>
    <recommendedName>
        <fullName evidence="4">CCHC-type domain-containing protein</fullName>
    </recommendedName>
</protein>
<dbReference type="EMBL" id="BKCJ010048821">
    <property type="protein sequence ID" value="GEW19848.1"/>
    <property type="molecule type" value="Genomic_DNA"/>
</dbReference>
<dbReference type="PANTHER" id="PTHR11439">
    <property type="entry name" value="GAG-POL-RELATED RETROTRANSPOSON"/>
    <property type="match status" value="1"/>
</dbReference>
<feature type="region of interest" description="Disordered" evidence="3">
    <location>
        <begin position="846"/>
        <end position="871"/>
    </location>
</feature>
<feature type="coiled-coil region" evidence="2">
    <location>
        <begin position="195"/>
        <end position="222"/>
    </location>
</feature>
<dbReference type="GO" id="GO:0008270">
    <property type="term" value="F:zinc ion binding"/>
    <property type="evidence" value="ECO:0007669"/>
    <property type="project" value="UniProtKB-KW"/>
</dbReference>
<dbReference type="PANTHER" id="PTHR11439:SF495">
    <property type="entry name" value="REVERSE TRANSCRIPTASE, RNA-DEPENDENT DNA POLYMERASE-RELATED"/>
    <property type="match status" value="1"/>
</dbReference>
<feature type="region of interest" description="Disordered" evidence="3">
    <location>
        <begin position="1855"/>
        <end position="1878"/>
    </location>
</feature>
<proteinExistence type="predicted"/>
<comment type="caution">
    <text evidence="5">The sequence shown here is derived from an EMBL/GenBank/DDBJ whole genome shotgun (WGS) entry which is preliminary data.</text>
</comment>
<dbReference type="InterPro" id="IPR036875">
    <property type="entry name" value="Znf_CCHC_sf"/>
</dbReference>
<dbReference type="InterPro" id="IPR013103">
    <property type="entry name" value="RVT_2"/>
</dbReference>
<reference evidence="5" key="1">
    <citation type="journal article" date="2019" name="Sci. Rep.">
        <title>Draft genome of Tanacetum cinerariifolium, the natural source of mosquito coil.</title>
        <authorList>
            <person name="Yamashiro T."/>
            <person name="Shiraishi A."/>
            <person name="Satake H."/>
            <person name="Nakayama K."/>
        </authorList>
    </citation>
    <scope>NUCLEOTIDE SEQUENCE</scope>
</reference>
<feature type="compositionally biased region" description="Polar residues" evidence="3">
    <location>
        <begin position="2069"/>
        <end position="2082"/>
    </location>
</feature>
<dbReference type="PROSITE" id="PS50158">
    <property type="entry name" value="ZF_CCHC"/>
    <property type="match status" value="1"/>
</dbReference>
<keyword evidence="1" id="KW-0479">Metal-binding</keyword>
<feature type="domain" description="CCHC-type" evidence="4">
    <location>
        <begin position="41"/>
        <end position="56"/>
    </location>
</feature>
<feature type="region of interest" description="Disordered" evidence="3">
    <location>
        <begin position="1500"/>
        <end position="1545"/>
    </location>
</feature>
<organism evidence="5">
    <name type="scientific">Tanacetum cinerariifolium</name>
    <name type="common">Dalmatian daisy</name>
    <name type="synonym">Chrysanthemum cinerariifolium</name>
    <dbReference type="NCBI Taxonomy" id="118510"/>
    <lineage>
        <taxon>Eukaryota</taxon>
        <taxon>Viridiplantae</taxon>
        <taxon>Streptophyta</taxon>
        <taxon>Embryophyta</taxon>
        <taxon>Tracheophyta</taxon>
        <taxon>Spermatophyta</taxon>
        <taxon>Magnoliopsida</taxon>
        <taxon>eudicotyledons</taxon>
        <taxon>Gunneridae</taxon>
        <taxon>Pentapetalae</taxon>
        <taxon>asterids</taxon>
        <taxon>campanulids</taxon>
        <taxon>Asterales</taxon>
        <taxon>Asteraceae</taxon>
        <taxon>Asteroideae</taxon>
        <taxon>Anthemideae</taxon>
        <taxon>Anthemidinae</taxon>
        <taxon>Tanacetum</taxon>
    </lineage>
</organism>
<dbReference type="Pfam" id="PF07727">
    <property type="entry name" value="RVT_2"/>
    <property type="match status" value="2"/>
</dbReference>
<keyword evidence="1" id="KW-0863">Zinc-finger</keyword>
<dbReference type="InterPro" id="IPR001878">
    <property type="entry name" value="Znf_CCHC"/>
</dbReference>
<name>A0A699GS78_TANCI</name>
<sequence>MDLRWQMAMLTMRARRFLKKNGKKLTVNGNDTIGFDKTNVKCYNCHKKRHFARECRALRNQDTKHKESTRRIMHVETPASTDLVSCDGLGGYDWNDQDEEGPNYVLMAYTSINSDLKVSTDSTCTKSCLETVKILKSYNEQLTKDLKKSKLMFLAYKSGLESVEERLKFFKTNESIYLQDSKLLKFEIQMKDIAIIELRRKLDLAQKEKDNIQLIVDKLENASKSLNKLIDCEIVNNCKKKLGYENYNVVPPPYTRNCMPLIPNLYFTGLDEFANKPVIKNCDAKTSETKPKDVRKNNDALIIEEWVSDDEEEEVTQPMIKQKMVKPSIPKIEFVKPKQPEKKARKTVKQIMIKLMEDMLPLEVSKWSENHRQRFSKSAHTAVGSGPDWLFDIDALTRTMNYEPIVAGPQSNSIIDNGFHRGKIDKTLFIRMHKSDIFLVQVYVDDIIFSSTKKELCIAFEKMMHVKFQMSTMGKLTFFLGLQVKQKQDGIFISQDKYVNEILKKYRFIEVKNTSTPMETQKPLLKDEDGKEVDIHMYRSMIGSLMYLISSRPDIIFAVCACARYQVNLKVSHLHDVKRNFSFRILLRQEPSMEKDRYMPRKAKRKDTQVPQLSGPTKSFEDKAVYKELDDSLVRAATTASSLEAKQGSGGGPRCQDTMKDTIAQTRSMNVSKFSNDSLLARDNTLQSNEDSLKLNELMKLCTTLQSRVLALEQTKTTQANKIDSLKRRVKKLEKKQRLRTHKLNRLYKVGLTARVESSDDEKSLSKDASKQGRIGDIDADEGITLVSTHDYVEMFDVDQDLGGEDVFVVKQDKNKMFNRAFKKVNIFVDYRTELVEESSKKAKAEVMEGSSKRAGTELEQESSKKQKIDDDKETVELKQLVKIIPDEERVKIDAIPLAVKPPSIVDWKIHKEGKKSYYQIIRADRNLNKKKLDYTQDLLFQEAMDSQSTQTIKLLILQPGKYDLWKMRMAQHLQYIDYTLWEIIENGNAPIVTKTINDKETVIPPTSVKEKAQRRAKLKARSTLLMALPNEHQLKFNSYKDAKTLMQAIENRFGGVTNSSTTVKNLSDIVIYSFFASQPSIPQLDNEDLQQIHLDDLEEMDLRWNIAMLTISVRRFLKNTGRKLDMADKQRIGNRELIRRTVPVEATTLNALVSQCDSLGYDWTDQVGYNDVPPPYTGNFMPPKPDLVYPSLDDFVDVNESVSESVDEKPIVESNEPKTVKKENGAPIIEDWVFESKEEDEPKFQTVKPNFHKIEFVKPKTSRKPVEPIHKKTTSKNSKINQKVNTVRATHVNTARPKVNTARPKAVLNVVQENHVNAVKASAYWVWRPKHKVLDHVFRNNGASMYITGNRSYLTVYEEIYGGFVAFGGNSKGGKHTRKGKIRTDFKLTYESHVLLKVPKKDNMYNVNLRNVVPQGGIENLIDLRVKVIRCDNGTEFKNRVMNQFCEMKGNQSNGSAGTKACDNVGKTKVETVPDNDYILLLLWTQDLLFSSSSKDSLGAGFKPSGEEEKKHANDPRNEDSEVPSTEEPIVNQEKDANVNSTNNIDTVSLTDNAAGVEDHDVDENIVYGCADDPNIPDLEEICRFSDVENDDSVAEMNNLDTYFQTLVELLNGKSAIGTKWVFRNKKDERGIMIKNIARLVAQGNTQEEGIDYDEVFALVAKIKAIRLFLAYASFKDIVVYQMDIKSDFLYGKIEEEVSVCQQPSFEDLDFPDRVYKIRIEQYFLMTDYSLWEVILNGDSPIPKKARGTLLMALLDKHQLKFNIYKDAKSWMEAIKKSTNESVSAVTSVSTASTKVPASALPNVDTLSDAVIYSFFATQSNCSQLENDDIKQIDVDDLEEIDLKWQMAMLTMRARRSPKDTRNKKTQRRNVPVETSTSNALVSQCDGVRSYDWSFQAEEEPTNYAFMEFTSSSSSSSDNERQCPVDFRKKFKKAEQERYELKLKLENFQTSSKNLSQLLASQTFDKTRLGHDNQVFNSTVFNSDEMFSFESDVSMTTSLVYDRYKSGEGYHIVPHPYTGTFMPPKPDLSFHDAPTVPTVLNIEPSPTKPNKDFSQSNRPSAPIIEDWVSNSEVESAYTEST</sequence>
<gene>
    <name evidence="5" type="ORF">Tci_191824</name>
</gene>
<keyword evidence="2" id="KW-0175">Coiled coil</keyword>
<feature type="compositionally biased region" description="Basic and acidic residues" evidence="3">
    <location>
        <begin position="1506"/>
        <end position="1521"/>
    </location>
</feature>
<dbReference type="SUPFAM" id="SSF57756">
    <property type="entry name" value="Retrovirus zinc finger-like domains"/>
    <property type="match status" value="1"/>
</dbReference>